<keyword evidence="4 8" id="KW-0812">Transmembrane</keyword>
<evidence type="ECO:0000256" key="1">
    <source>
        <dbReference type="ARBA" id="ARBA00004141"/>
    </source>
</evidence>
<comment type="similarity">
    <text evidence="2">Belongs to the Ca(2+):cation antiporter (CaCA) (TC 2.A.19) family. SLC24A subfamily.</text>
</comment>
<dbReference type="PANTHER" id="PTHR10846:SF8">
    <property type="entry name" value="INNER MEMBRANE PROTEIN YRBG"/>
    <property type="match status" value="1"/>
</dbReference>
<dbReference type="GO" id="GO:0006874">
    <property type="term" value="P:intracellular calcium ion homeostasis"/>
    <property type="evidence" value="ECO:0007669"/>
    <property type="project" value="TreeGrafter"/>
</dbReference>
<comment type="caution">
    <text evidence="9">The sequence shown here is derived from an EMBL/GenBank/DDBJ whole genome shotgun (WGS) entry which is preliminary data.</text>
</comment>
<organism evidence="9 10">
    <name type="scientific">Pseudocohnilembus persalinus</name>
    <name type="common">Ciliate</name>
    <dbReference type="NCBI Taxonomy" id="266149"/>
    <lineage>
        <taxon>Eukaryota</taxon>
        <taxon>Sar</taxon>
        <taxon>Alveolata</taxon>
        <taxon>Ciliophora</taxon>
        <taxon>Intramacronucleata</taxon>
        <taxon>Oligohymenophorea</taxon>
        <taxon>Scuticociliatia</taxon>
        <taxon>Philasterida</taxon>
        <taxon>Pseudocohnilembidae</taxon>
        <taxon>Pseudocohnilembus</taxon>
    </lineage>
</organism>
<keyword evidence="3" id="KW-0050">Antiport</keyword>
<dbReference type="InParanoid" id="A0A0V0QXV8"/>
<feature type="compositionally biased region" description="Acidic residues" evidence="7">
    <location>
        <begin position="59"/>
        <end position="73"/>
    </location>
</feature>
<feature type="region of interest" description="Disordered" evidence="7">
    <location>
        <begin position="104"/>
        <end position="128"/>
    </location>
</feature>
<dbReference type="GO" id="GO:0005262">
    <property type="term" value="F:calcium channel activity"/>
    <property type="evidence" value="ECO:0007669"/>
    <property type="project" value="TreeGrafter"/>
</dbReference>
<feature type="compositionally biased region" description="Polar residues" evidence="7">
    <location>
        <begin position="75"/>
        <end position="90"/>
    </location>
</feature>
<proteinExistence type="inferred from homology"/>
<reference evidence="9 10" key="1">
    <citation type="journal article" date="2015" name="Sci. Rep.">
        <title>Genome of the facultative scuticociliatosis pathogen Pseudocohnilembus persalinus provides insight into its virulence through horizontal gene transfer.</title>
        <authorList>
            <person name="Xiong J."/>
            <person name="Wang G."/>
            <person name="Cheng J."/>
            <person name="Tian M."/>
            <person name="Pan X."/>
            <person name="Warren A."/>
            <person name="Jiang C."/>
            <person name="Yuan D."/>
            <person name="Miao W."/>
        </authorList>
    </citation>
    <scope>NUCLEOTIDE SEQUENCE [LARGE SCALE GENOMIC DNA]</scope>
    <source>
        <strain evidence="9">36N120E</strain>
    </source>
</reference>
<protein>
    <recommendedName>
        <fullName evidence="11">Transmembrane protein</fullName>
    </recommendedName>
</protein>
<gene>
    <name evidence="9" type="ORF">PPERSA_00350</name>
</gene>
<dbReference type="InterPro" id="IPR004481">
    <property type="entry name" value="K/Na/Ca-exchanger"/>
</dbReference>
<feature type="compositionally biased region" description="Acidic residues" evidence="7">
    <location>
        <begin position="147"/>
        <end position="167"/>
    </location>
</feature>
<comment type="subcellular location">
    <subcellularLocation>
        <location evidence="1">Membrane</location>
        <topology evidence="1">Multi-pass membrane protein</topology>
    </subcellularLocation>
</comment>
<evidence type="ECO:0008006" key="11">
    <source>
        <dbReference type="Google" id="ProtNLM"/>
    </source>
</evidence>
<dbReference type="Proteomes" id="UP000054937">
    <property type="component" value="Unassembled WGS sequence"/>
</dbReference>
<feature type="transmembrane region" description="Helical" evidence="8">
    <location>
        <begin position="183"/>
        <end position="201"/>
    </location>
</feature>
<evidence type="ECO:0000256" key="2">
    <source>
        <dbReference type="ARBA" id="ARBA00005364"/>
    </source>
</evidence>
<dbReference type="AlphaFoldDB" id="A0A0V0QXV8"/>
<accession>A0A0V0QXV8</accession>
<evidence type="ECO:0000313" key="10">
    <source>
        <dbReference type="Proteomes" id="UP000054937"/>
    </source>
</evidence>
<evidence type="ECO:0000256" key="8">
    <source>
        <dbReference type="SAM" id="Phobius"/>
    </source>
</evidence>
<feature type="transmembrane region" description="Helical" evidence="8">
    <location>
        <begin position="213"/>
        <end position="233"/>
    </location>
</feature>
<name>A0A0V0QXV8_PSEPJ</name>
<dbReference type="PANTHER" id="PTHR10846">
    <property type="entry name" value="SODIUM/POTASSIUM/CALCIUM EXCHANGER"/>
    <property type="match status" value="1"/>
</dbReference>
<evidence type="ECO:0000256" key="4">
    <source>
        <dbReference type="ARBA" id="ARBA00022692"/>
    </source>
</evidence>
<evidence type="ECO:0000256" key="3">
    <source>
        <dbReference type="ARBA" id="ARBA00022449"/>
    </source>
</evidence>
<evidence type="ECO:0000256" key="7">
    <source>
        <dbReference type="SAM" id="MobiDB-lite"/>
    </source>
</evidence>
<feature type="region of interest" description="Disordered" evidence="7">
    <location>
        <begin position="143"/>
        <end position="167"/>
    </location>
</feature>
<sequence>MFVSETDIGVTDDPKTKILMDFHRAVYTIMFAIRNKHKMEKKQRSRYYANLWKKEDNEMDEDDDDYMDDDQSEDPQNNFISNPSIQNYTDQPVLDKINIMQKQTEQEKIEDKTSLRDNLNQNGENQSEQQMINNEEITDNKQNLANSDDENENQQEDEDDDEEDDEEAIPVTLQFPPDTASRISYILFFPFHLILFLLPNYHINPSLLKLFKCLICNLIFLGLTLFLIEWWVNEIAKSLGFNNEIIGFLFVSFGLSFPFIRICNLESLNKVLFYQSPGYLVAQQIYKQMLNKKKMKIQNMFQPPTLPQWYSFSYSNQQIAVKLIRLKVMHFQ</sequence>
<feature type="compositionally biased region" description="Basic and acidic residues" evidence="7">
    <location>
        <begin position="104"/>
        <end position="115"/>
    </location>
</feature>
<dbReference type="GO" id="GO:0008273">
    <property type="term" value="F:calcium, potassium:sodium antiporter activity"/>
    <property type="evidence" value="ECO:0007669"/>
    <property type="project" value="TreeGrafter"/>
</dbReference>
<evidence type="ECO:0000256" key="6">
    <source>
        <dbReference type="ARBA" id="ARBA00023136"/>
    </source>
</evidence>
<keyword evidence="3" id="KW-0813">Transport</keyword>
<feature type="transmembrane region" description="Helical" evidence="8">
    <location>
        <begin position="245"/>
        <end position="263"/>
    </location>
</feature>
<keyword evidence="5 8" id="KW-1133">Transmembrane helix</keyword>
<keyword evidence="6 8" id="KW-0472">Membrane</keyword>
<keyword evidence="10" id="KW-1185">Reference proteome</keyword>
<feature type="compositionally biased region" description="Polar residues" evidence="7">
    <location>
        <begin position="116"/>
        <end position="128"/>
    </location>
</feature>
<dbReference type="EMBL" id="LDAU01000085">
    <property type="protein sequence ID" value="KRX07193.1"/>
    <property type="molecule type" value="Genomic_DNA"/>
</dbReference>
<dbReference type="GO" id="GO:0005886">
    <property type="term" value="C:plasma membrane"/>
    <property type="evidence" value="ECO:0007669"/>
    <property type="project" value="TreeGrafter"/>
</dbReference>
<evidence type="ECO:0000313" key="9">
    <source>
        <dbReference type="EMBL" id="KRX07193.1"/>
    </source>
</evidence>
<feature type="region of interest" description="Disordered" evidence="7">
    <location>
        <begin position="59"/>
        <end position="91"/>
    </location>
</feature>
<evidence type="ECO:0000256" key="5">
    <source>
        <dbReference type="ARBA" id="ARBA00022989"/>
    </source>
</evidence>